<feature type="compositionally biased region" description="Basic and acidic residues" evidence="2">
    <location>
        <begin position="1"/>
        <end position="13"/>
    </location>
</feature>
<feature type="compositionally biased region" description="Polar residues" evidence="2">
    <location>
        <begin position="945"/>
        <end position="957"/>
    </location>
</feature>
<feature type="compositionally biased region" description="Basic and acidic residues" evidence="2">
    <location>
        <begin position="2580"/>
        <end position="2623"/>
    </location>
</feature>
<evidence type="ECO:0000256" key="2">
    <source>
        <dbReference type="SAM" id="MobiDB-lite"/>
    </source>
</evidence>
<feature type="compositionally biased region" description="Polar residues" evidence="2">
    <location>
        <begin position="1858"/>
        <end position="1871"/>
    </location>
</feature>
<feature type="compositionally biased region" description="Polar residues" evidence="2">
    <location>
        <begin position="1447"/>
        <end position="1464"/>
    </location>
</feature>
<feature type="region of interest" description="Disordered" evidence="2">
    <location>
        <begin position="2003"/>
        <end position="2023"/>
    </location>
</feature>
<sequence length="2885" mass="319235">MMRVEVRREKEETGGAQSAMKERLSKLPESSATPIRQCSLVEQITHLIDSTCSGQTLLVSITVPPSQGSSSASTPQSNGVGVSGSSSGRTRSRPPNSTERTKRLALRLHMQDNSEEDTPETVTTAGVEATPSESLPGLSHERSPRISASPREINTPSSGPSDGPRDVSPGDGPRDVSPGGKSVLDAGECSVLGPNSASSTPKHKSSLSKRKGHPTPSKALMMTPGKITAQTRPRRSLSEEDSNDDINLIPQFLKEAFLANNQLQQKLAESINRVIEAETSQSYPTKETTIVAERGAIDMLPSCDTSYEIDNIIRTVVQETEQDPLCEKLLGDILASFMDVIPPNTNVEESTTPRKMTPSKSNKIVEGEECGDVPLKQRLRSSAKIRTDTSTVGYKRSDGKSAQASYIRPNLQSVGMGSLEIGWLLEPNSRHQTEDTSTRKNKLDSILEESHAASGPDKLQAGSSLNAAEDAGGTISLKDQNDAAIQCIIDANIMCSDGRMISPGIPTVTQQQHMFPSAQPQQMFSQQDYHANLPQVEQHTPSMVSFDTSLGQLVSEACADMPEMSDIGSTELNKGTCLTNATEQNLTLVTPSNSQLTEQYIVLERSSFSHQLDGNITVNTGTAISENPLVLASSVATRVEGAALSKQNTTHQLPNAMPDDQVITESQLMNMPTLILCGNEKLLSIPQNKVCPTTHVVPFKIIPAKKKRPVAIAPSKKKRQTQTILPKPTFTFTADNQHPPMCISQNTMTSSIHPPKNITSSEIGKLTLQPLTSRIANSTKLLENNSISTLLQTNKISKPKEDIASCSTANTSNVVHISDTNTCTLSLPKILDSPVTQVPSQSITEGIPGASEGEMQDKEEEKREQLLGALHLTQSPYKNRVPSTPNSSGKTPAGNDSVRLLSPQLMTLVNISKTNISNGTGEGKSPIDKRKEGSDGKISEAPRETPNNLSESQQETVNPRRLSLSTPRRRRNHIRALDFSTPPKFSLTPNMRKSFTSPKASGKKISPRSAKPIRRAGLFKSPPMVVNSQKNQCLFKAPAEKPTPTVLFKSPENSPTGNSDSTILLTKDTSSTKVNAFCPIATRSPVPSLSGGWDKVTGAGLIFEDSSQKLLKHPSTESGEQGSNNNLEGIGVSSSQKNEYVESTTNNEDKLQKISSPAANKLSDMWDADLRAHLVPNYVEPEPPIKTTVHKLVKRSVSKPVKRSVKKPVKRSVKKSKANKAAKRNSRKVTAEEVRKLEEGLNIMSDFEGSDGIETIENKTNTFKSQVTLEVVPNDKNEQIINNNTSNFHQKSPKTKLVKRKNSALDKNINNLVTTTPPKGKQRISKGKKLKASTDLSPQGKLTKEKLENKTCIKKNMSKNVQNKSNPRTKYIKKAIVPEDKIISTQEVDNKDTQTLTNKDSQSIILEHPKSSSNASEVESNNLNNKELLKVSNKCAENKKNEDSDASKSTLQDSNKNNLINSKSENTDKEKQVGTLLEDKALNVDSPLVLMTQLDNTCAKVIQSPTNLKAAKRTFVKQDLKACQKLDMTTINVETSRAVVTSVSTVKPDTFTKSSLLLKIDSPSITNVPNVEISTPDKPISFKTPLKCNSNMKTDHPNESFNKPTNLISKITKSPVLDTPLKKNFTEPGPHISDMSSLIPLTPRVLSPRAVEDTPITKFLKEQICSYESSFDTPCFPRTPNVPLTPRSSPQGNIEDQEYSTRPTDYSSCSSYYKPNEEIGPPNSSLEQVLIEECCRIEENTDVNKVEKSNEQTKEKEIPTVSSQKNKHICDSESLEADNLKSPPVLNECCDVKESNISVSPKAKEREEIDKVLKDKPHGQSSIKTNIVTTLVEVSALVESGTDKSDVVLNLGMDKQNTSSVKTKSNQVTENCSKETSGESKSLPNIAPDYENKNKPITEVVISDKQQKTTNDKPSERCARTSLYYIKETKKIYSPKRSHRKQSRTKDRNSKKNVQTIIQDVISPEDKTKLISGFLNKARTEYAISLASSKDNSHNIELDKNELSKIKDGSNPQLNKSKTNRLTFDNVTGSPLLKSAKSRRLFDISSDSSDNSNGGASLQIQTSSCFSSLESVNYEIHKSNHNELPLKQTHSDTNEASSSKSIIKNKDDEKEHCITLALETLNYEASSSSSFEGKISEDTNLDSPSTNADTITSTIASIVQETAQNVDKNEVFKNERDKELLSELEDKRTRTLAKLKNPQNSKAKASISKSVSENPPVVEVPLLEDKQTEFSKICSKREECRFKEMRHPDEQSTFSTMERLQQQKEFQNLMKTPLKTPQSCLFSSPEEFPSLHLSSDDEVEGTSQTSGGLTPLSRVELQLAKIHGEKFKRNKMLQTPNKLKDTLEISNANNIMLGQPVATRGKTKQDLSEHLEPDLKPTKLIENSLTQKREHVKSLMTSKDSDKNIEIVSEVPLISEKTSSTCEKTITIIYKGDGPLCKRSVSPDNIENCSISTVITGEDEDDMVVTARVTPFFELFSLMSQQDISLKDNELNKVANTRKHPFDTKLLNKMDESLLHKSTTKKQIETSRTGLKSKCIKKLDIDKQESSKSHSNYSQSASKRSNVNRDFKKSNKMVSPLSILDKEYERETRDIKNTRRSDHDRPSRKYEEKSKPRGSRYAERESQYRGPRRRTSSPHHRQRSWHRDLHRRSRTPTYRRVQKGSEDLTEDQSKIVYSRSSCERHIFQDSFTSPDRMKSRVTPAIKTRHKEEEEDLNVGDSHSAHSYTGDSVADIEELFQLQKSPFHPERSPFRLQDSPSDREEDDDLMTYALVGSHSKHKPSRPLPVKKSQCNDTLVRSSGTKTDQASTSTSVRDERQSLPPKKRKASIEAAAPPVKYKQVVRHHLLFAQAKNTILTPEKKACPDDPQMLLKKVDLEKFLSVVHGDMQ</sequence>
<evidence type="ECO:0000256" key="1">
    <source>
        <dbReference type="SAM" id="Coils"/>
    </source>
</evidence>
<feature type="compositionally biased region" description="Basic and acidic residues" evidence="2">
    <location>
        <begin position="1745"/>
        <end position="1758"/>
    </location>
</feature>
<feature type="region of interest" description="Disordered" evidence="2">
    <location>
        <begin position="2738"/>
        <end position="2760"/>
    </location>
</feature>
<feature type="region of interest" description="Disordered" evidence="2">
    <location>
        <begin position="2772"/>
        <end position="2824"/>
    </location>
</feature>
<accession>A0A7R9P6C7</accession>
<feature type="region of interest" description="Disordered" evidence="2">
    <location>
        <begin position="2685"/>
        <end position="2723"/>
    </location>
</feature>
<evidence type="ECO:0000313" key="3">
    <source>
        <dbReference type="EMBL" id="CAD7571161.1"/>
    </source>
</evidence>
<feature type="region of interest" description="Disordered" evidence="2">
    <location>
        <begin position="1393"/>
        <end position="1471"/>
    </location>
</feature>
<feature type="compositionally biased region" description="Polar residues" evidence="2">
    <location>
        <begin position="1393"/>
        <end position="1404"/>
    </location>
</feature>
<feature type="compositionally biased region" description="Polar residues" evidence="2">
    <location>
        <begin position="835"/>
        <end position="844"/>
    </location>
</feature>
<feature type="region of interest" description="Disordered" evidence="2">
    <location>
        <begin position="64"/>
        <end position="243"/>
    </location>
</feature>
<feature type="region of interest" description="Disordered" evidence="2">
    <location>
        <begin position="1194"/>
        <end position="1226"/>
    </location>
</feature>
<reference evidence="3" key="1">
    <citation type="submission" date="2020-11" db="EMBL/GenBank/DDBJ databases">
        <authorList>
            <person name="Tran Van P."/>
        </authorList>
    </citation>
    <scope>NUCLEOTIDE SEQUENCE</scope>
</reference>
<feature type="compositionally biased region" description="Polar residues" evidence="2">
    <location>
        <begin position="2010"/>
        <end position="2023"/>
    </location>
</feature>
<feature type="region of interest" description="Disordered" evidence="2">
    <location>
        <begin position="1310"/>
        <end position="1341"/>
    </location>
</feature>
<feature type="coiled-coil region" evidence="1">
    <location>
        <begin position="253"/>
        <end position="280"/>
    </location>
</feature>
<feature type="region of interest" description="Disordered" evidence="2">
    <location>
        <begin position="2541"/>
        <end position="2668"/>
    </location>
</feature>
<feature type="compositionally biased region" description="Basic and acidic residues" evidence="2">
    <location>
        <begin position="925"/>
        <end position="943"/>
    </location>
</feature>
<feature type="region of interest" description="Disordered" evidence="2">
    <location>
        <begin position="835"/>
        <end position="897"/>
    </location>
</feature>
<feature type="compositionally biased region" description="Polar residues" evidence="2">
    <location>
        <begin position="987"/>
        <end position="999"/>
    </location>
</feature>
<feature type="compositionally biased region" description="Basic residues" evidence="2">
    <location>
        <begin position="1320"/>
        <end position="1331"/>
    </location>
</feature>
<protein>
    <submittedName>
        <fullName evidence="3">(California timema) hypothetical protein</fullName>
    </submittedName>
</protein>
<feature type="compositionally biased region" description="Basic residues" evidence="2">
    <location>
        <begin position="1933"/>
        <end position="1943"/>
    </location>
</feature>
<feature type="region of interest" description="Disordered" evidence="2">
    <location>
        <begin position="1929"/>
        <end position="1954"/>
    </location>
</feature>
<feature type="compositionally biased region" description="Low complexity" evidence="2">
    <location>
        <begin position="64"/>
        <end position="98"/>
    </location>
</feature>
<name>A0A7R9P6C7_TIMCA</name>
<feature type="compositionally biased region" description="Polar residues" evidence="2">
    <location>
        <begin position="1051"/>
        <end position="1064"/>
    </location>
</feature>
<gene>
    <name evidence="3" type="ORF">TCMB3V08_LOCUS3842</name>
</gene>
<organism evidence="3">
    <name type="scientific">Timema californicum</name>
    <name type="common">California timema</name>
    <name type="synonym">Walking stick</name>
    <dbReference type="NCBI Taxonomy" id="61474"/>
    <lineage>
        <taxon>Eukaryota</taxon>
        <taxon>Metazoa</taxon>
        <taxon>Ecdysozoa</taxon>
        <taxon>Arthropoda</taxon>
        <taxon>Hexapoda</taxon>
        <taxon>Insecta</taxon>
        <taxon>Pterygota</taxon>
        <taxon>Neoptera</taxon>
        <taxon>Polyneoptera</taxon>
        <taxon>Phasmatodea</taxon>
        <taxon>Timematodea</taxon>
        <taxon>Timematoidea</taxon>
        <taxon>Timematidae</taxon>
        <taxon>Timema</taxon>
    </lineage>
</organism>
<feature type="compositionally biased region" description="Basic and acidic residues" evidence="2">
    <location>
        <begin position="1436"/>
        <end position="1446"/>
    </location>
</feature>
<feature type="compositionally biased region" description="Basic and acidic residues" evidence="2">
    <location>
        <begin position="855"/>
        <end position="865"/>
    </location>
</feature>
<feature type="compositionally biased region" description="Polar residues" evidence="2">
    <location>
        <begin position="1686"/>
        <end position="1707"/>
    </location>
</feature>
<keyword evidence="1" id="KW-0175">Coiled coil</keyword>
<feature type="region of interest" description="Disordered" evidence="2">
    <location>
        <begin position="1111"/>
        <end position="1153"/>
    </location>
</feature>
<feature type="region of interest" description="Disordered" evidence="2">
    <location>
        <begin position="2082"/>
        <end position="2105"/>
    </location>
</feature>
<feature type="compositionally biased region" description="Polar residues" evidence="2">
    <location>
        <begin position="1116"/>
        <end position="1146"/>
    </location>
</feature>
<feature type="compositionally biased region" description="Low complexity" evidence="2">
    <location>
        <begin position="1411"/>
        <end position="1434"/>
    </location>
</feature>
<feature type="region of interest" description="Disordered" evidence="2">
    <location>
        <begin position="2280"/>
        <end position="2310"/>
    </location>
</feature>
<feature type="compositionally biased region" description="Basic residues" evidence="2">
    <location>
        <begin position="201"/>
        <end position="213"/>
    </location>
</feature>
<feature type="compositionally biased region" description="Polar residues" evidence="2">
    <location>
        <begin position="872"/>
        <end position="890"/>
    </location>
</feature>
<feature type="compositionally biased region" description="Basic residues" evidence="2">
    <location>
        <begin position="2626"/>
        <end position="2650"/>
    </location>
</feature>
<feature type="region of interest" description="Disordered" evidence="2">
    <location>
        <begin position="1"/>
        <end position="32"/>
    </location>
</feature>
<feature type="region of interest" description="Disordered" evidence="2">
    <location>
        <begin position="1745"/>
        <end position="1767"/>
    </location>
</feature>
<feature type="region of interest" description="Disordered" evidence="2">
    <location>
        <begin position="1858"/>
        <end position="1891"/>
    </location>
</feature>
<feature type="region of interest" description="Disordered" evidence="2">
    <location>
        <begin position="1677"/>
        <end position="1707"/>
    </location>
</feature>
<dbReference type="EMBL" id="OE180364">
    <property type="protein sequence ID" value="CAD7571161.1"/>
    <property type="molecule type" value="Genomic_DNA"/>
</dbReference>
<feature type="region of interest" description="Disordered" evidence="2">
    <location>
        <begin position="1044"/>
        <end position="1064"/>
    </location>
</feature>
<feature type="compositionally biased region" description="Polar residues" evidence="2">
    <location>
        <begin position="2787"/>
        <end position="2809"/>
    </location>
</feature>
<proteinExistence type="predicted"/>
<feature type="compositionally biased region" description="Polar residues" evidence="2">
    <location>
        <begin position="2549"/>
        <end position="2561"/>
    </location>
</feature>
<feature type="region of interest" description="Disordered" evidence="2">
    <location>
        <begin position="913"/>
        <end position="1009"/>
    </location>
</feature>